<comment type="caution">
    <text evidence="2">The sequence shown here is derived from an EMBL/GenBank/DDBJ whole genome shotgun (WGS) entry which is preliminary data.</text>
</comment>
<accession>K0TDA6</accession>
<dbReference type="EMBL" id="AGNL01011244">
    <property type="protein sequence ID" value="EJK68502.1"/>
    <property type="molecule type" value="Genomic_DNA"/>
</dbReference>
<sequence>MSEEEEEEEDVDKRTFLRVSSTTMRMHFTLKLLNQKLGVFSQNLDDRDDSPSLIGLRDVLRSTMEQNESIMKWSEDLFKYFEREAQLTLSAGEIKEIVHKSQETAFKSVTPPVVTFPGSEEEDMSFPGAANHNGENYDSLNSPTTPETSPAPVREKKKSKNNTVSNQADRPKANDGDIGNGVVSASKSKSKDDDKDKRAEEEPTEGEELVLGKDKNWLQLQQRAQGIVAEVERQFNGDNAVLAEFPAFELVLSRLQMSFDPSSPSLFEVVDIAKDLMKVVRNNPFLIRMFASKDNQKGLQLMARAKRLESDNHSYGYDDSIGSLLAGLNSSTSKSSTEAETLSSDPVTVDLSPFDKYVRALRQYESLRDQDKSGNFDSGATKGEVARLKKLIKYGRLLKLIATNVLHLAVWIVFCEGVSMELLFGGDDRLLRKDAKTKKYSLLDKARSLWNLTVAKTPFDPQRTSLLQYIERALIPALMSHEREALEVAEVIKKYSTDTRNGTKKHLPEGVEADRPTLMKRSWISLESQSLSGQGSTGDATSSQDAQKIQQIATLGMNFLAMDSILSRVPRSVFSGGDLIRELVVLSPIGILRDYDFFCEKWDFFSKTSHSLDTDFIKTIKQNLKDVEEELTEDIHVVIDDRIQIEALGRLVNGSRGNVSGV</sequence>
<evidence type="ECO:0000256" key="1">
    <source>
        <dbReference type="SAM" id="MobiDB-lite"/>
    </source>
</evidence>
<feature type="compositionally biased region" description="Polar residues" evidence="1">
    <location>
        <begin position="133"/>
        <end position="148"/>
    </location>
</feature>
<feature type="compositionally biased region" description="Basic and acidic residues" evidence="1">
    <location>
        <begin position="189"/>
        <end position="201"/>
    </location>
</feature>
<name>K0TDA6_THAOC</name>
<gene>
    <name evidence="2" type="ORF">THAOC_10310</name>
</gene>
<dbReference type="AlphaFoldDB" id="K0TDA6"/>
<proteinExistence type="predicted"/>
<evidence type="ECO:0000313" key="3">
    <source>
        <dbReference type="Proteomes" id="UP000266841"/>
    </source>
</evidence>
<reference evidence="2 3" key="1">
    <citation type="journal article" date="2012" name="Genome Biol.">
        <title>Genome and low-iron response of an oceanic diatom adapted to chronic iron limitation.</title>
        <authorList>
            <person name="Lommer M."/>
            <person name="Specht M."/>
            <person name="Roy A.S."/>
            <person name="Kraemer L."/>
            <person name="Andreson R."/>
            <person name="Gutowska M.A."/>
            <person name="Wolf J."/>
            <person name="Bergner S.V."/>
            <person name="Schilhabel M.B."/>
            <person name="Klostermeier U.C."/>
            <person name="Beiko R.G."/>
            <person name="Rosenstiel P."/>
            <person name="Hippler M."/>
            <person name="Laroche J."/>
        </authorList>
    </citation>
    <scope>NUCLEOTIDE SEQUENCE [LARGE SCALE GENOMIC DNA]</scope>
    <source>
        <strain evidence="2 3">CCMP1005</strain>
    </source>
</reference>
<dbReference type="Proteomes" id="UP000266841">
    <property type="component" value="Unassembled WGS sequence"/>
</dbReference>
<evidence type="ECO:0000313" key="2">
    <source>
        <dbReference type="EMBL" id="EJK68502.1"/>
    </source>
</evidence>
<organism evidence="2 3">
    <name type="scientific">Thalassiosira oceanica</name>
    <name type="common">Marine diatom</name>
    <dbReference type="NCBI Taxonomy" id="159749"/>
    <lineage>
        <taxon>Eukaryota</taxon>
        <taxon>Sar</taxon>
        <taxon>Stramenopiles</taxon>
        <taxon>Ochrophyta</taxon>
        <taxon>Bacillariophyta</taxon>
        <taxon>Coscinodiscophyceae</taxon>
        <taxon>Thalassiosirophycidae</taxon>
        <taxon>Thalassiosirales</taxon>
        <taxon>Thalassiosiraceae</taxon>
        <taxon>Thalassiosira</taxon>
    </lineage>
</organism>
<feature type="region of interest" description="Disordered" evidence="1">
    <location>
        <begin position="111"/>
        <end position="209"/>
    </location>
</feature>
<keyword evidence="3" id="KW-1185">Reference proteome</keyword>
<protein>
    <submittedName>
        <fullName evidence="2">Uncharacterized protein</fullName>
    </submittedName>
</protein>